<dbReference type="InterPro" id="IPR007219">
    <property type="entry name" value="XnlR_reg_dom"/>
</dbReference>
<dbReference type="InterPro" id="IPR036864">
    <property type="entry name" value="Zn2-C6_fun-type_DNA-bd_sf"/>
</dbReference>
<dbReference type="Gene3D" id="4.10.240.10">
    <property type="entry name" value="Zn(2)-C6 fungal-type DNA-binding domain"/>
    <property type="match status" value="1"/>
</dbReference>
<dbReference type="EMBL" id="AZHD01000011">
    <property type="protein sequence ID" value="OAA59198.1"/>
    <property type="molecule type" value="Genomic_DNA"/>
</dbReference>
<comment type="caution">
    <text evidence="9">The sequence shown here is derived from an EMBL/GenBank/DDBJ whole genome shotgun (WGS) entry which is preliminary data.</text>
</comment>
<comment type="subcellular location">
    <subcellularLocation>
        <location evidence="1">Nucleus</location>
    </subcellularLocation>
</comment>
<dbReference type="AlphaFoldDB" id="A0A167S3M3"/>
<keyword evidence="2" id="KW-0479">Metal-binding</keyword>
<dbReference type="GO" id="GO:0000981">
    <property type="term" value="F:DNA-binding transcription factor activity, RNA polymerase II-specific"/>
    <property type="evidence" value="ECO:0007669"/>
    <property type="project" value="InterPro"/>
</dbReference>
<feature type="compositionally biased region" description="Polar residues" evidence="7">
    <location>
        <begin position="47"/>
        <end position="57"/>
    </location>
</feature>
<dbReference type="CDD" id="cd00067">
    <property type="entry name" value="GAL4"/>
    <property type="match status" value="1"/>
</dbReference>
<dbReference type="SUPFAM" id="SSF57701">
    <property type="entry name" value="Zn2/Cys6 DNA-binding domain"/>
    <property type="match status" value="1"/>
</dbReference>
<proteinExistence type="predicted"/>
<feature type="compositionally biased region" description="Gly residues" evidence="7">
    <location>
        <begin position="606"/>
        <end position="622"/>
    </location>
</feature>
<evidence type="ECO:0000313" key="9">
    <source>
        <dbReference type="EMBL" id="OAA59198.1"/>
    </source>
</evidence>
<feature type="compositionally biased region" description="Low complexity" evidence="7">
    <location>
        <begin position="921"/>
        <end position="932"/>
    </location>
</feature>
<protein>
    <submittedName>
        <fullName evidence="9">Transcription factor</fullName>
    </submittedName>
</protein>
<evidence type="ECO:0000256" key="4">
    <source>
        <dbReference type="ARBA" id="ARBA00023125"/>
    </source>
</evidence>
<feature type="region of interest" description="Disordered" evidence="7">
    <location>
        <begin position="595"/>
        <end position="624"/>
    </location>
</feature>
<feature type="compositionally biased region" description="Low complexity" evidence="7">
    <location>
        <begin position="97"/>
        <end position="118"/>
    </location>
</feature>
<keyword evidence="10" id="KW-1185">Reference proteome</keyword>
<dbReference type="GO" id="GO:0006351">
    <property type="term" value="P:DNA-templated transcription"/>
    <property type="evidence" value="ECO:0007669"/>
    <property type="project" value="InterPro"/>
</dbReference>
<dbReference type="InterPro" id="IPR001138">
    <property type="entry name" value="Zn2Cys6_DnaBD"/>
</dbReference>
<feature type="domain" description="Zn(2)-C6 fungal-type" evidence="8">
    <location>
        <begin position="157"/>
        <end position="189"/>
    </location>
</feature>
<dbReference type="OrthoDB" id="4060227at2759"/>
<gene>
    <name evidence="9" type="ORF">SPI_06400</name>
</gene>
<evidence type="ECO:0000256" key="5">
    <source>
        <dbReference type="ARBA" id="ARBA00023163"/>
    </source>
</evidence>
<dbReference type="Pfam" id="PF04082">
    <property type="entry name" value="Fungal_trans"/>
    <property type="match status" value="1"/>
</dbReference>
<dbReference type="Proteomes" id="UP000076874">
    <property type="component" value="Unassembled WGS sequence"/>
</dbReference>
<dbReference type="SMART" id="SM00906">
    <property type="entry name" value="Fungal_trans"/>
    <property type="match status" value="1"/>
</dbReference>
<accession>A0A167S3M3</accession>
<organism evidence="9 10">
    <name type="scientific">Niveomyces insectorum RCEF 264</name>
    <dbReference type="NCBI Taxonomy" id="1081102"/>
    <lineage>
        <taxon>Eukaryota</taxon>
        <taxon>Fungi</taxon>
        <taxon>Dikarya</taxon>
        <taxon>Ascomycota</taxon>
        <taxon>Pezizomycotina</taxon>
        <taxon>Sordariomycetes</taxon>
        <taxon>Hypocreomycetidae</taxon>
        <taxon>Hypocreales</taxon>
        <taxon>Cordycipitaceae</taxon>
        <taxon>Niveomyces</taxon>
    </lineage>
</organism>
<evidence type="ECO:0000256" key="3">
    <source>
        <dbReference type="ARBA" id="ARBA00023015"/>
    </source>
</evidence>
<evidence type="ECO:0000259" key="8">
    <source>
        <dbReference type="PROSITE" id="PS50048"/>
    </source>
</evidence>
<feature type="region of interest" description="Disordered" evidence="7">
    <location>
        <begin position="288"/>
        <end position="312"/>
    </location>
</feature>
<evidence type="ECO:0000256" key="6">
    <source>
        <dbReference type="ARBA" id="ARBA00023242"/>
    </source>
</evidence>
<dbReference type="InterPro" id="IPR051089">
    <property type="entry name" value="prtT"/>
</dbReference>
<keyword evidence="6" id="KW-0539">Nucleus</keyword>
<dbReference type="CDD" id="cd12148">
    <property type="entry name" value="fungal_TF_MHR"/>
    <property type="match status" value="1"/>
</dbReference>
<dbReference type="PROSITE" id="PS00463">
    <property type="entry name" value="ZN2_CY6_FUNGAL_1"/>
    <property type="match status" value="1"/>
</dbReference>
<keyword evidence="5" id="KW-0804">Transcription</keyword>
<keyword evidence="4" id="KW-0238">DNA-binding</keyword>
<feature type="compositionally biased region" description="Polar residues" evidence="7">
    <location>
        <begin position="299"/>
        <end position="311"/>
    </location>
</feature>
<sequence>MEGGNTSSPSAGAALVGVDIGVSPTSVGLHDASSNSGDDHSSDSSSTIVANRSSSRTRAGPPVEGEIVVEDAHSDSANFKGFAVDSPGRDASANIPAAAAKQRQQQQGQQLQQQQQAQSPSKPARRPSQGPGAKTGKVRAATFAGVKKSGPGRKPRACAECKKQKMKCEVLPGHDSCRNCLRRNLACALRQQQQHELQQQQQQHHQQGVVSLDKLGGHDGVRFPQTDSGRPAGSVVAFGADESTKLEAMRLEIQHMRESIDALLQRQHSLMNGQPGVAGRGGVGGRGAGIGGGHLDKISPQTATSSPSGTVLSAREDNTHMAMTRENSLEPMPAGEYDGSGGYGSGAVAVDEPMGSLYEVTRLRNLRSSRTKMVRPPRDGSDELDDFISKGVISEAEAEELYNIFHTSLNHYLWVGLEQTHPSFESVRKSSELLTATILTVTALHIQSSAATFDKCYQEFLALISSSMFSRYHSVDDVRALCIAAFWLSDVSWKLSGHAIRIATELNIHQSFARALAGDREHFLRARLWYMLYVCDHHFSIAYGRPPMIAESQQIREHELFLASPFADLLDRRICSQVDLMQILTRIYGRFSERRLPAPGDEPELGSGGVGGGDGGGGGGGATTTSTTAMLSEADLGELRTFNLEIDQWRARWHGRQEASPYIGTFPTKGIILYSYFAKLQLNSLAVRGVSLTPQPGPGTGTGTGGSPLLSTERKELANMGISAAASILTFVLEEADLRRALVGTPLYVHTMIAFAAVFLMKMAAQWNRVVMGLNVEPGYVSHLLRRMIELLKSSITSERHLLYHIAAGLEKMLAKLLQTAAAVATAPPPTTTSSLSLSSASLSSASSASSISSSSSLSAVPKVGLDDGAMVGGGGGGVQNPYAGLHGHHQMVGGGGGGDFVAADSHGTGAFVTTSVAGSAAGTGAAPGGPDSPDEVHFGPPPGDGSNVTMAAAFHDASAGWETLSGTLGGGGAGQEVYATDMPILNNNIIYEAFGSESANDVYNLLTSQFSY</sequence>
<dbReference type="PROSITE" id="PS50048">
    <property type="entry name" value="ZN2_CY6_FUNGAL_2"/>
    <property type="match status" value="1"/>
</dbReference>
<dbReference type="PANTHER" id="PTHR31845:SF17">
    <property type="entry name" value="ZN(II)2CYS6 TRANSCRIPTION FACTOR (EUROFUNG)"/>
    <property type="match status" value="1"/>
</dbReference>
<keyword evidence="3" id="KW-0805">Transcription regulation</keyword>
<evidence type="ECO:0000256" key="7">
    <source>
        <dbReference type="SAM" id="MobiDB-lite"/>
    </source>
</evidence>
<dbReference type="GO" id="GO:0005634">
    <property type="term" value="C:nucleus"/>
    <property type="evidence" value="ECO:0007669"/>
    <property type="project" value="UniProtKB-SubCell"/>
</dbReference>
<dbReference type="PANTHER" id="PTHR31845">
    <property type="entry name" value="FINGER DOMAIN PROTEIN, PUTATIVE-RELATED"/>
    <property type="match status" value="1"/>
</dbReference>
<evidence type="ECO:0000256" key="2">
    <source>
        <dbReference type="ARBA" id="ARBA00022723"/>
    </source>
</evidence>
<reference evidence="9 10" key="1">
    <citation type="journal article" date="2016" name="Genome Biol. Evol.">
        <title>Divergent and convergent evolution of fungal pathogenicity.</title>
        <authorList>
            <person name="Shang Y."/>
            <person name="Xiao G."/>
            <person name="Zheng P."/>
            <person name="Cen K."/>
            <person name="Zhan S."/>
            <person name="Wang C."/>
        </authorList>
    </citation>
    <scope>NUCLEOTIDE SEQUENCE [LARGE SCALE GENOMIC DNA]</scope>
    <source>
        <strain evidence="9 10">RCEF 264</strain>
    </source>
</reference>
<evidence type="ECO:0000313" key="10">
    <source>
        <dbReference type="Proteomes" id="UP000076874"/>
    </source>
</evidence>
<feature type="region of interest" description="Disordered" evidence="7">
    <location>
        <begin position="921"/>
        <end position="945"/>
    </location>
</feature>
<dbReference type="GO" id="GO:0008270">
    <property type="term" value="F:zinc ion binding"/>
    <property type="evidence" value="ECO:0007669"/>
    <property type="project" value="InterPro"/>
</dbReference>
<dbReference type="SMART" id="SM00066">
    <property type="entry name" value="GAL4"/>
    <property type="match status" value="1"/>
</dbReference>
<evidence type="ECO:0000256" key="1">
    <source>
        <dbReference type="ARBA" id="ARBA00004123"/>
    </source>
</evidence>
<feature type="region of interest" description="Disordered" evidence="7">
    <location>
        <begin position="23"/>
        <end position="156"/>
    </location>
</feature>
<name>A0A167S3M3_9HYPO</name>
<dbReference type="GO" id="GO:0000976">
    <property type="term" value="F:transcription cis-regulatory region binding"/>
    <property type="evidence" value="ECO:0007669"/>
    <property type="project" value="TreeGrafter"/>
</dbReference>
<dbReference type="Pfam" id="PF00172">
    <property type="entry name" value="Zn_clus"/>
    <property type="match status" value="1"/>
</dbReference>